<feature type="domain" description="DUF362" evidence="1">
    <location>
        <begin position="42"/>
        <end position="244"/>
    </location>
</feature>
<evidence type="ECO:0000259" key="1">
    <source>
        <dbReference type="Pfam" id="PF04015"/>
    </source>
</evidence>
<protein>
    <submittedName>
        <fullName evidence="2">DUF362 domain-containing protein</fullName>
    </submittedName>
</protein>
<dbReference type="Gene3D" id="3.40.50.11440">
    <property type="match status" value="1"/>
</dbReference>
<organism evidence="2">
    <name type="scientific">Proteinivorax tanatarense</name>
    <dbReference type="NCBI Taxonomy" id="1260629"/>
    <lineage>
        <taxon>Bacteria</taxon>
        <taxon>Bacillati</taxon>
        <taxon>Bacillota</taxon>
        <taxon>Clostridia</taxon>
        <taxon>Eubacteriales</taxon>
        <taxon>Proteinivoracaceae</taxon>
        <taxon>Proteinivorax</taxon>
    </lineage>
</organism>
<sequence>MIPRKITKPTVCLTREDTEGQSLKEGLDLLPANEIIKKGDRVVITPNWVKSESPSAGTVVGPKTLQKLIKHIKKFEPSKITVATGSGGDDTKKVFESVGYDKVIESEEIEFVDLNFGPYTDVQLDHDIIKETKINKLINEFDVLISFTQLKHHEEATISASIKNITLGWPPAEMHGFPKKKTGIHEDLHGFIIAMAKKIPIHIAIVSADKAMVGLGPSGGKPVDTDGLIIVSNDSVAADAIGARLLGFLPQGVRYLYALHKSNMGEADPKKMTFKGFSLAEAEKIFSKAAYGQRISLDKENKIKGFHGKK</sequence>
<reference evidence="2" key="1">
    <citation type="journal article" date="2013" name="Extremophiles">
        <title>Proteinivorax tanatarense gen. nov., sp. nov., an anaerobic, haloalkaliphilic, proteolytic bacterium isolated from a decaying algal bloom, and proposal of Proteinivoraceae fam. nov.</title>
        <authorList>
            <person name="Kevbrin V."/>
            <person name="Boltyanskaya Y."/>
            <person name="Zhilina T."/>
            <person name="Kolganova T."/>
            <person name="Lavrentjeva E."/>
            <person name="Kuznetsov B."/>
        </authorList>
    </citation>
    <scope>NUCLEOTIDE SEQUENCE</scope>
    <source>
        <strain evidence="2">Z-910T</strain>
    </source>
</reference>
<dbReference type="AlphaFoldDB" id="A0AAU7VJW8"/>
<reference evidence="2" key="2">
    <citation type="submission" date="2024-06" db="EMBL/GenBank/DDBJ databases">
        <authorList>
            <person name="Petrova K.O."/>
            <person name="Toshchakov S.V."/>
            <person name="Boltjanskaja Y.V."/>
            <person name="Kevbrin V."/>
        </authorList>
    </citation>
    <scope>NUCLEOTIDE SEQUENCE</scope>
    <source>
        <strain evidence="2">Z-910T</strain>
    </source>
</reference>
<dbReference type="Pfam" id="PF04015">
    <property type="entry name" value="DUF362"/>
    <property type="match status" value="1"/>
</dbReference>
<name>A0AAU7VJW8_9FIRM</name>
<dbReference type="EMBL" id="CP158367">
    <property type="protein sequence ID" value="XBX74255.1"/>
    <property type="molecule type" value="Genomic_DNA"/>
</dbReference>
<gene>
    <name evidence="2" type="ORF">PRVXT_002285</name>
</gene>
<accession>A0AAU7VJW8</accession>
<dbReference type="RefSeq" id="WP_350343009.1">
    <property type="nucleotide sequence ID" value="NZ_CP158367.1"/>
</dbReference>
<evidence type="ECO:0000313" key="2">
    <source>
        <dbReference type="EMBL" id="XBX74255.1"/>
    </source>
</evidence>
<dbReference type="InterPro" id="IPR007160">
    <property type="entry name" value="DUF362"/>
</dbReference>
<proteinExistence type="predicted"/>